<evidence type="ECO:0008006" key="3">
    <source>
        <dbReference type="Google" id="ProtNLM"/>
    </source>
</evidence>
<evidence type="ECO:0000313" key="2">
    <source>
        <dbReference type="Proteomes" id="UP000190188"/>
    </source>
</evidence>
<comment type="caution">
    <text evidence="1">The sequence shown here is derived from an EMBL/GenBank/DDBJ whole genome shotgun (WGS) entry which is preliminary data.</text>
</comment>
<sequence length="248" mass="27735">MRLQHKSTRVGAAAAILMLLASLTTGCMYPKELRGENQLSYRETTLLVQNAVESYQKDNGILPIITSPQSTPMYEKYRINFEPLIDGKYLSAIPSTAYEKGGTGYFMIIHEETKPAVKVMDLTTFQQVNDVQKLVDTYKSAHAGELPAGEQAYPDFYDINGDLLNSKVPTLKSVYSGEEIPFMMDKQGKVFVDYATDIMVAIQKSGKEPQGQNIDLRDLLVEASYYVPVKSTTYHWVNQQPVPINTAS</sequence>
<proteinExistence type="predicted"/>
<dbReference type="AlphaFoldDB" id="A0A1T2XNJ9"/>
<accession>A0A1T2XNJ9</accession>
<dbReference type="STRING" id="1324314.BVG16_03730"/>
<reference evidence="1 2" key="1">
    <citation type="submission" date="2017-01" db="EMBL/GenBank/DDBJ databases">
        <title>Genome analysis of Paenibacillus selenitrireducens ES3-24.</title>
        <authorList>
            <person name="Xu D."/>
            <person name="Yao R."/>
            <person name="Zheng S."/>
        </authorList>
    </citation>
    <scope>NUCLEOTIDE SEQUENCE [LARGE SCALE GENOMIC DNA]</scope>
    <source>
        <strain evidence="1 2">ES3-24</strain>
    </source>
</reference>
<dbReference type="Proteomes" id="UP000190188">
    <property type="component" value="Unassembled WGS sequence"/>
</dbReference>
<evidence type="ECO:0000313" key="1">
    <source>
        <dbReference type="EMBL" id="OPA81431.1"/>
    </source>
</evidence>
<gene>
    <name evidence="1" type="ORF">BVG16_03730</name>
</gene>
<name>A0A1T2XNJ9_9BACL</name>
<dbReference type="OrthoDB" id="2449131at2"/>
<organism evidence="1 2">
    <name type="scientific">Paenibacillus selenitireducens</name>
    <dbReference type="NCBI Taxonomy" id="1324314"/>
    <lineage>
        <taxon>Bacteria</taxon>
        <taxon>Bacillati</taxon>
        <taxon>Bacillota</taxon>
        <taxon>Bacilli</taxon>
        <taxon>Bacillales</taxon>
        <taxon>Paenibacillaceae</taxon>
        <taxon>Paenibacillus</taxon>
    </lineage>
</organism>
<dbReference type="EMBL" id="MSZX01000001">
    <property type="protein sequence ID" value="OPA81431.1"/>
    <property type="molecule type" value="Genomic_DNA"/>
</dbReference>
<keyword evidence="2" id="KW-1185">Reference proteome</keyword>
<dbReference type="PROSITE" id="PS51257">
    <property type="entry name" value="PROKAR_LIPOPROTEIN"/>
    <property type="match status" value="1"/>
</dbReference>
<protein>
    <recommendedName>
        <fullName evidence="3">Lipoprotein</fullName>
    </recommendedName>
</protein>